<gene>
    <name evidence="1" type="ORF">LCGC14_0749140</name>
</gene>
<proteinExistence type="predicted"/>
<protein>
    <recommendedName>
        <fullName evidence="2">Aldehyde dehydrogenase domain-containing protein</fullName>
    </recommendedName>
</protein>
<comment type="caution">
    <text evidence="1">The sequence shown here is derived from an EMBL/GenBank/DDBJ whole genome shotgun (WGS) entry which is preliminary data.</text>
</comment>
<reference evidence="1" key="1">
    <citation type="journal article" date="2015" name="Nature">
        <title>Complex archaea that bridge the gap between prokaryotes and eukaryotes.</title>
        <authorList>
            <person name="Spang A."/>
            <person name="Saw J.H."/>
            <person name="Jorgensen S.L."/>
            <person name="Zaremba-Niedzwiedzka K."/>
            <person name="Martijn J."/>
            <person name="Lind A.E."/>
            <person name="van Eijk R."/>
            <person name="Schleper C."/>
            <person name="Guy L."/>
            <person name="Ettema T.J."/>
        </authorList>
    </citation>
    <scope>NUCLEOTIDE SEQUENCE</scope>
</reference>
<name>A0A0F9Q8R3_9ZZZZ</name>
<evidence type="ECO:0008006" key="2">
    <source>
        <dbReference type="Google" id="ProtNLM"/>
    </source>
</evidence>
<organism evidence="1">
    <name type="scientific">marine sediment metagenome</name>
    <dbReference type="NCBI Taxonomy" id="412755"/>
    <lineage>
        <taxon>unclassified sequences</taxon>
        <taxon>metagenomes</taxon>
        <taxon>ecological metagenomes</taxon>
    </lineage>
</organism>
<sequence>MKITKEIYEEAWAKRREATAEFADQLEKDMVAARTLPSEQQMRAVIAVADKYDDACQPAVEEWQRDLGIYELVKGAI</sequence>
<accession>A0A0F9Q8R3</accession>
<dbReference type="EMBL" id="LAZR01001798">
    <property type="protein sequence ID" value="KKN38859.1"/>
    <property type="molecule type" value="Genomic_DNA"/>
</dbReference>
<dbReference type="AlphaFoldDB" id="A0A0F9Q8R3"/>
<evidence type="ECO:0000313" key="1">
    <source>
        <dbReference type="EMBL" id="KKN38859.1"/>
    </source>
</evidence>